<evidence type="ECO:0000313" key="4">
    <source>
        <dbReference type="WBParaSite" id="SMUV_0000979001-mRNA-1"/>
    </source>
</evidence>
<dbReference type="PRINTS" id="PR00449">
    <property type="entry name" value="RASTRNSFRMNG"/>
</dbReference>
<dbReference type="PROSITE" id="PS51419">
    <property type="entry name" value="RAB"/>
    <property type="match status" value="1"/>
</dbReference>
<name>A0A158R667_9BILA</name>
<protein>
    <submittedName>
        <fullName evidence="4">Small monomeric GTPase</fullName>
    </submittedName>
</protein>
<dbReference type="InterPro" id="IPR001806">
    <property type="entry name" value="Small_GTPase"/>
</dbReference>
<dbReference type="InterPro" id="IPR050227">
    <property type="entry name" value="Rab"/>
</dbReference>
<evidence type="ECO:0000256" key="2">
    <source>
        <dbReference type="ARBA" id="ARBA00023134"/>
    </source>
</evidence>
<dbReference type="PANTHER" id="PTHR47977">
    <property type="entry name" value="RAS-RELATED PROTEIN RAB"/>
    <property type="match status" value="1"/>
</dbReference>
<evidence type="ECO:0000313" key="3">
    <source>
        <dbReference type="Proteomes" id="UP000046393"/>
    </source>
</evidence>
<dbReference type="SUPFAM" id="SSF52540">
    <property type="entry name" value="P-loop containing nucleoside triphosphate hydrolases"/>
    <property type="match status" value="1"/>
</dbReference>
<sequence>MFASNRFKVLVVGSKDCGKTSFIKRLHKENFDNSPSSSNENLHNRALQLTASDGISIKIELSDIDIDEFNEIVKNVATLRQQQQCLASNAMSSSYAEFLDASGVFVLYDITNVISFNCLKTIIDDLAKLVAPDCDLILIGTKCDLKQLRQVSYQQAETFTYKLGLSLFETRTGLNCAAALREMVNKVFEKRAEADTYISHPVEENHAYRTSVLSQMFCRTWFCV</sequence>
<dbReference type="STRING" id="451379.A0A158R667"/>
<dbReference type="CDD" id="cd00154">
    <property type="entry name" value="Rab"/>
    <property type="match status" value="1"/>
</dbReference>
<dbReference type="WBParaSite" id="SMUV_0000979001-mRNA-1">
    <property type="protein sequence ID" value="SMUV_0000979001-mRNA-1"/>
    <property type="gene ID" value="SMUV_0000979001"/>
</dbReference>
<dbReference type="GO" id="GO:0003924">
    <property type="term" value="F:GTPase activity"/>
    <property type="evidence" value="ECO:0007669"/>
    <property type="project" value="InterPro"/>
</dbReference>
<dbReference type="SMART" id="SM00175">
    <property type="entry name" value="RAB"/>
    <property type="match status" value="1"/>
</dbReference>
<keyword evidence="1" id="KW-0547">Nucleotide-binding</keyword>
<dbReference type="Proteomes" id="UP000046393">
    <property type="component" value="Unplaced"/>
</dbReference>
<keyword evidence="3" id="KW-1185">Reference proteome</keyword>
<organism evidence="3 4">
    <name type="scientific">Syphacia muris</name>
    <dbReference type="NCBI Taxonomy" id="451379"/>
    <lineage>
        <taxon>Eukaryota</taxon>
        <taxon>Metazoa</taxon>
        <taxon>Ecdysozoa</taxon>
        <taxon>Nematoda</taxon>
        <taxon>Chromadorea</taxon>
        <taxon>Rhabditida</taxon>
        <taxon>Spirurina</taxon>
        <taxon>Oxyuridomorpha</taxon>
        <taxon>Oxyuroidea</taxon>
        <taxon>Oxyuridae</taxon>
        <taxon>Syphacia</taxon>
    </lineage>
</organism>
<dbReference type="Gene3D" id="3.40.50.300">
    <property type="entry name" value="P-loop containing nucleotide triphosphate hydrolases"/>
    <property type="match status" value="1"/>
</dbReference>
<dbReference type="SMART" id="SM00173">
    <property type="entry name" value="RAS"/>
    <property type="match status" value="1"/>
</dbReference>
<dbReference type="Pfam" id="PF00071">
    <property type="entry name" value="Ras"/>
    <property type="match status" value="1"/>
</dbReference>
<dbReference type="InterPro" id="IPR027417">
    <property type="entry name" value="P-loop_NTPase"/>
</dbReference>
<proteinExistence type="predicted"/>
<keyword evidence="2" id="KW-0342">GTP-binding</keyword>
<dbReference type="AlphaFoldDB" id="A0A158R667"/>
<evidence type="ECO:0000256" key="1">
    <source>
        <dbReference type="ARBA" id="ARBA00022741"/>
    </source>
</evidence>
<dbReference type="GO" id="GO:0005525">
    <property type="term" value="F:GTP binding"/>
    <property type="evidence" value="ECO:0007669"/>
    <property type="project" value="UniProtKB-KW"/>
</dbReference>
<reference evidence="4" key="1">
    <citation type="submission" date="2016-04" db="UniProtKB">
        <authorList>
            <consortium name="WormBaseParasite"/>
        </authorList>
    </citation>
    <scope>IDENTIFICATION</scope>
</reference>
<accession>A0A158R667</accession>